<reference evidence="2 3" key="1">
    <citation type="journal article" date="2016" name="Mol. Biol. Evol.">
        <title>Comparative Genomics of Early-Diverging Mushroom-Forming Fungi Provides Insights into the Origins of Lignocellulose Decay Capabilities.</title>
        <authorList>
            <person name="Nagy L.G."/>
            <person name="Riley R."/>
            <person name="Tritt A."/>
            <person name="Adam C."/>
            <person name="Daum C."/>
            <person name="Floudas D."/>
            <person name="Sun H."/>
            <person name="Yadav J.S."/>
            <person name="Pangilinan J."/>
            <person name="Larsson K.H."/>
            <person name="Matsuura K."/>
            <person name="Barry K."/>
            <person name="Labutti K."/>
            <person name="Kuo R."/>
            <person name="Ohm R.A."/>
            <person name="Bhattacharya S.S."/>
            <person name="Shirouzu T."/>
            <person name="Yoshinaga Y."/>
            <person name="Martin F.M."/>
            <person name="Grigoriev I.V."/>
            <person name="Hibbett D.S."/>
        </authorList>
    </citation>
    <scope>NUCLEOTIDE SEQUENCE [LARGE SCALE GENOMIC DNA]</scope>
    <source>
        <strain evidence="2 3">HHB14362 ss-1</strain>
    </source>
</reference>
<feature type="compositionally biased region" description="Acidic residues" evidence="1">
    <location>
        <begin position="74"/>
        <end position="92"/>
    </location>
</feature>
<feature type="compositionally biased region" description="Acidic residues" evidence="1">
    <location>
        <begin position="140"/>
        <end position="153"/>
    </location>
</feature>
<name>A0A165U1B6_9AGAM</name>
<feature type="compositionally biased region" description="Basic and acidic residues" evidence="1">
    <location>
        <begin position="1"/>
        <end position="12"/>
    </location>
</feature>
<feature type="region of interest" description="Disordered" evidence="1">
    <location>
        <begin position="1"/>
        <end position="161"/>
    </location>
</feature>
<feature type="compositionally biased region" description="Gly residues" evidence="1">
    <location>
        <begin position="129"/>
        <end position="139"/>
    </location>
</feature>
<proteinExistence type="predicted"/>
<evidence type="ECO:0000313" key="2">
    <source>
        <dbReference type="EMBL" id="KZT27493.1"/>
    </source>
</evidence>
<dbReference type="Proteomes" id="UP000076761">
    <property type="component" value="Unassembled WGS sequence"/>
</dbReference>
<protein>
    <submittedName>
        <fullName evidence="2">Uncharacterized protein</fullName>
    </submittedName>
</protein>
<evidence type="ECO:0000313" key="3">
    <source>
        <dbReference type="Proteomes" id="UP000076761"/>
    </source>
</evidence>
<organism evidence="2 3">
    <name type="scientific">Neolentinus lepideus HHB14362 ss-1</name>
    <dbReference type="NCBI Taxonomy" id="1314782"/>
    <lineage>
        <taxon>Eukaryota</taxon>
        <taxon>Fungi</taxon>
        <taxon>Dikarya</taxon>
        <taxon>Basidiomycota</taxon>
        <taxon>Agaricomycotina</taxon>
        <taxon>Agaricomycetes</taxon>
        <taxon>Gloeophyllales</taxon>
        <taxon>Gloeophyllaceae</taxon>
        <taxon>Neolentinus</taxon>
    </lineage>
</organism>
<sequence length="161" mass="17452">MPEESKEPAHVEEESDEYDDIGEEEEEGEEVGGFEDDNEDVDDGDAEGEYEPQQRQASLTALLLSAENGAHPEGDDEDVDDEYDDEEDDVEKEEYVPADGKVPPTVAGPATSTAVKRSRGELDEDKGPGVVGSGNGVGDEGFDEEESNEEEEEQGAKRVKV</sequence>
<dbReference type="OrthoDB" id="10622759at2759"/>
<dbReference type="EMBL" id="KV425561">
    <property type="protein sequence ID" value="KZT27493.1"/>
    <property type="molecule type" value="Genomic_DNA"/>
</dbReference>
<gene>
    <name evidence="2" type="ORF">NEOLEDRAFT_1146347</name>
</gene>
<dbReference type="AlphaFoldDB" id="A0A165U1B6"/>
<accession>A0A165U1B6</accession>
<dbReference type="InParanoid" id="A0A165U1B6"/>
<feature type="compositionally biased region" description="Basic and acidic residues" evidence="1">
    <location>
        <begin position="118"/>
        <end position="127"/>
    </location>
</feature>
<feature type="compositionally biased region" description="Acidic residues" evidence="1">
    <location>
        <begin position="13"/>
        <end position="50"/>
    </location>
</feature>
<evidence type="ECO:0000256" key="1">
    <source>
        <dbReference type="SAM" id="MobiDB-lite"/>
    </source>
</evidence>
<keyword evidence="3" id="KW-1185">Reference proteome</keyword>